<keyword evidence="4" id="KW-1185">Reference proteome</keyword>
<evidence type="ECO:0000259" key="2">
    <source>
        <dbReference type="Pfam" id="PF02894"/>
    </source>
</evidence>
<dbReference type="InterPro" id="IPR036291">
    <property type="entry name" value="NAD(P)-bd_dom_sf"/>
</dbReference>
<dbReference type="SUPFAM" id="SSF55347">
    <property type="entry name" value="Glyceraldehyde-3-phosphate dehydrogenase-like, C-terminal domain"/>
    <property type="match status" value="1"/>
</dbReference>
<dbReference type="PANTHER" id="PTHR43377">
    <property type="entry name" value="BILIVERDIN REDUCTASE A"/>
    <property type="match status" value="1"/>
</dbReference>
<dbReference type="Pfam" id="PF02894">
    <property type="entry name" value="GFO_IDH_MocA_C"/>
    <property type="match status" value="1"/>
</dbReference>
<dbReference type="InterPro" id="IPR051450">
    <property type="entry name" value="Gfo/Idh/MocA_Oxidoreductases"/>
</dbReference>
<evidence type="ECO:0000313" key="4">
    <source>
        <dbReference type="Proteomes" id="UP000077266"/>
    </source>
</evidence>
<dbReference type="InParanoid" id="A0A165R1X5"/>
<feature type="domain" description="Gfo/Idh/MocA-like oxidoreductase N-terminal" evidence="1">
    <location>
        <begin position="14"/>
        <end position="141"/>
    </location>
</feature>
<name>A0A165R1X5_EXIGL</name>
<dbReference type="OrthoDB" id="64915at2759"/>
<sequence>MPISNGQTLVAPVRLAIVGCGQRGKIYASYALNSPERCTIVAIAEPRPQTRKQFAERFALPAHAVFESWEALLAAKTENGERIADAVVVAVRDTMHYAVVSAFAQEGFDILCEKPMATSVSDCIKMADAVNKAGCIFGCGHVMRYSPYVQEISEIVFSKQLGELVNVVHIEPVGYFHFAHSYVRGNWGNEKESSFSLMTKSCHDIDLLCHWFKGQTPVRVSSFGSLSHFRKAGKPAKAGDATRCLACPAEKECAYSAKKIYLDPVQQGNIGWPVDTFVDGIPDIENVTEALNTTPYGLCVYESNNDVVDHQVVNLEFSNGATASFTMVAFTSLICQRQTRMHFTNGEIVGDGLSYTVTNFSTMETKQYTPTNLGGHGGGDLGISEAFVRAVAERKQEVLMTDVNEVLKSHLTVFAAEKSRKDGAVVDCAQFEKEMRQDL</sequence>
<dbReference type="Proteomes" id="UP000077266">
    <property type="component" value="Unassembled WGS sequence"/>
</dbReference>
<protein>
    <submittedName>
        <fullName evidence="3">NAD(P)-binding protein</fullName>
    </submittedName>
</protein>
<dbReference type="STRING" id="1314781.A0A165R1X5"/>
<dbReference type="Gene3D" id="3.30.360.10">
    <property type="entry name" value="Dihydrodipicolinate Reductase, domain 2"/>
    <property type="match status" value="1"/>
</dbReference>
<dbReference type="InterPro" id="IPR004104">
    <property type="entry name" value="Gfo/Idh/MocA-like_OxRdtase_C"/>
</dbReference>
<reference evidence="3 4" key="1">
    <citation type="journal article" date="2016" name="Mol. Biol. Evol.">
        <title>Comparative Genomics of Early-Diverging Mushroom-Forming Fungi Provides Insights into the Origins of Lignocellulose Decay Capabilities.</title>
        <authorList>
            <person name="Nagy L.G."/>
            <person name="Riley R."/>
            <person name="Tritt A."/>
            <person name="Adam C."/>
            <person name="Daum C."/>
            <person name="Floudas D."/>
            <person name="Sun H."/>
            <person name="Yadav J.S."/>
            <person name="Pangilinan J."/>
            <person name="Larsson K.H."/>
            <person name="Matsuura K."/>
            <person name="Barry K."/>
            <person name="Labutti K."/>
            <person name="Kuo R."/>
            <person name="Ohm R.A."/>
            <person name="Bhattacharya S.S."/>
            <person name="Shirouzu T."/>
            <person name="Yoshinaga Y."/>
            <person name="Martin F.M."/>
            <person name="Grigoriev I.V."/>
            <person name="Hibbett D.S."/>
        </authorList>
    </citation>
    <scope>NUCLEOTIDE SEQUENCE [LARGE SCALE GENOMIC DNA]</scope>
    <source>
        <strain evidence="3 4">HHB12029</strain>
    </source>
</reference>
<dbReference type="EMBL" id="KV425882">
    <property type="protein sequence ID" value="KZW04383.1"/>
    <property type="molecule type" value="Genomic_DNA"/>
</dbReference>
<dbReference type="Pfam" id="PF01408">
    <property type="entry name" value="GFO_IDH_MocA"/>
    <property type="match status" value="1"/>
</dbReference>
<gene>
    <name evidence="3" type="ORF">EXIGLDRAFT_635917</name>
</gene>
<dbReference type="InterPro" id="IPR000683">
    <property type="entry name" value="Gfo/Idh/MocA-like_OxRdtase_N"/>
</dbReference>
<dbReference type="SUPFAM" id="SSF51735">
    <property type="entry name" value="NAD(P)-binding Rossmann-fold domains"/>
    <property type="match status" value="1"/>
</dbReference>
<accession>A0A165R1X5</accession>
<proteinExistence type="predicted"/>
<dbReference type="Gene3D" id="3.40.50.720">
    <property type="entry name" value="NAD(P)-binding Rossmann-like Domain"/>
    <property type="match status" value="1"/>
</dbReference>
<evidence type="ECO:0000259" key="1">
    <source>
        <dbReference type="Pfam" id="PF01408"/>
    </source>
</evidence>
<feature type="domain" description="Gfo/Idh/MocA-like oxidoreductase C-terminal" evidence="2">
    <location>
        <begin position="168"/>
        <end position="426"/>
    </location>
</feature>
<dbReference type="PANTHER" id="PTHR43377:SF12">
    <property type="entry name" value="BINDING ROSSMANN FOLD OXIDOREDUCTASE, PUTATIVE (AFU_ORTHOLOGUE AFUA_3G11840)-RELATED"/>
    <property type="match status" value="1"/>
</dbReference>
<dbReference type="AlphaFoldDB" id="A0A165R1X5"/>
<organism evidence="3 4">
    <name type="scientific">Exidia glandulosa HHB12029</name>
    <dbReference type="NCBI Taxonomy" id="1314781"/>
    <lineage>
        <taxon>Eukaryota</taxon>
        <taxon>Fungi</taxon>
        <taxon>Dikarya</taxon>
        <taxon>Basidiomycota</taxon>
        <taxon>Agaricomycotina</taxon>
        <taxon>Agaricomycetes</taxon>
        <taxon>Auriculariales</taxon>
        <taxon>Exidiaceae</taxon>
        <taxon>Exidia</taxon>
    </lineage>
</organism>
<evidence type="ECO:0000313" key="3">
    <source>
        <dbReference type="EMBL" id="KZW04383.1"/>
    </source>
</evidence>
<dbReference type="GO" id="GO:0000166">
    <property type="term" value="F:nucleotide binding"/>
    <property type="evidence" value="ECO:0007669"/>
    <property type="project" value="InterPro"/>
</dbReference>